<proteinExistence type="predicted"/>
<dbReference type="EMBL" id="CM007648">
    <property type="protein sequence ID" value="ONM18124.1"/>
    <property type="molecule type" value="Genomic_DNA"/>
</dbReference>
<dbReference type="InterPro" id="IPR012337">
    <property type="entry name" value="RNaseH-like_sf"/>
</dbReference>
<accession>A0A1D6ECU7</accession>
<gene>
    <name evidence="1" type="ORF">ZEAMMB73_Zm00001d003995</name>
</gene>
<sequence>MVGRRPRHQHRCQRPALPLLAPCTHLAARALLGRVLVVAVLIVMEGGSVRGKGKEPYIGESSSAAACEWVVTTDVAVKLSQQLGEGVVVPRGRDIDEPLLNMNYEDLQTRMDQYKEDWGRFGVTIILHAMMKEKIGGELVRWNATRFGTLFLFLQSFWDRQDKFQAWMVSSDWKNNDWRDEKDHKFTYGCLIDRIWWEKIEMVLKTVTPLYYVLRFVDQQKNGTISAFLTKMLSAQAEIFAKLKHDKNVKRDFMKKVNEIIRKRTQYLLNDTLMLEGSALDPKSLYTSKLATHHSAILAVTLTIKKLAHSPIESIAIDQFTRTFSKKREFIWITRGSILDTSC</sequence>
<organism evidence="1">
    <name type="scientific">Zea mays</name>
    <name type="common">Maize</name>
    <dbReference type="NCBI Taxonomy" id="4577"/>
    <lineage>
        <taxon>Eukaryota</taxon>
        <taxon>Viridiplantae</taxon>
        <taxon>Streptophyta</taxon>
        <taxon>Embryophyta</taxon>
        <taxon>Tracheophyta</taxon>
        <taxon>Spermatophyta</taxon>
        <taxon>Magnoliopsida</taxon>
        <taxon>Liliopsida</taxon>
        <taxon>Poales</taxon>
        <taxon>Poaceae</taxon>
        <taxon>PACMAD clade</taxon>
        <taxon>Panicoideae</taxon>
        <taxon>Andropogonodae</taxon>
        <taxon>Andropogoneae</taxon>
        <taxon>Tripsacinae</taxon>
        <taxon>Zea</taxon>
    </lineage>
</organism>
<evidence type="ECO:0000313" key="1">
    <source>
        <dbReference type="EMBL" id="ONM18124.1"/>
    </source>
</evidence>
<dbReference type="SUPFAM" id="SSF53098">
    <property type="entry name" value="Ribonuclease H-like"/>
    <property type="match status" value="1"/>
</dbReference>
<dbReference type="PANTHER" id="PTHR46951:SF2">
    <property type="entry name" value="BED-TYPE DOMAIN-CONTAINING PROTEIN"/>
    <property type="match status" value="1"/>
</dbReference>
<reference evidence="1" key="1">
    <citation type="submission" date="2015-12" db="EMBL/GenBank/DDBJ databases">
        <title>Update maize B73 reference genome by single molecule sequencing technologies.</title>
        <authorList>
            <consortium name="Maize Genome Sequencing Project"/>
            <person name="Ware D."/>
        </authorList>
    </citation>
    <scope>NUCLEOTIDE SEQUENCE [LARGE SCALE GENOMIC DNA]</scope>
    <source>
        <tissue evidence="1">Seedling</tissue>
    </source>
</reference>
<dbReference type="AlphaFoldDB" id="A0A1D6ECU7"/>
<name>A0A1D6ECU7_MAIZE</name>
<dbReference type="EMBL" id="CM007648">
    <property type="protein sequence ID" value="ONM18121.1"/>
    <property type="molecule type" value="Genomic_DNA"/>
</dbReference>
<protein>
    <submittedName>
        <fullName evidence="1">Uncharacterized protein</fullName>
    </submittedName>
</protein>
<dbReference type="PANTHER" id="PTHR46951">
    <property type="entry name" value="BED-TYPE DOMAIN-CONTAINING PROTEIN"/>
    <property type="match status" value="1"/>
</dbReference>